<reference evidence="4" key="1">
    <citation type="submission" date="2025-08" db="UniProtKB">
        <authorList>
            <consortium name="RefSeq"/>
        </authorList>
    </citation>
    <scope>IDENTIFICATION</scope>
    <source>
        <tissue evidence="4">Blood</tissue>
    </source>
</reference>
<dbReference type="Proteomes" id="UP001652622">
    <property type="component" value="Unplaced"/>
</dbReference>
<dbReference type="AlphaFoldDB" id="A0A6P9DDE8"/>
<accession>A0A6P9DDE8</accession>
<keyword evidence="2" id="KW-1133">Transmembrane helix</keyword>
<protein>
    <submittedName>
        <fullName evidence="4">Uncharacterized protein LOC117677224</fullName>
    </submittedName>
</protein>
<dbReference type="RefSeq" id="XP_034293164.1">
    <property type="nucleotide sequence ID" value="XM_034437273.2"/>
</dbReference>
<dbReference type="KEGG" id="pgut:117677224"/>
<feature type="region of interest" description="Disordered" evidence="1">
    <location>
        <begin position="85"/>
        <end position="163"/>
    </location>
</feature>
<keyword evidence="2" id="KW-0812">Transmembrane</keyword>
<dbReference type="OMA" id="LQWEAYW"/>
<sequence>MAAQSLHGHIYLYLLMSFFVGGSKVPCEQHLRSRKVQQESLLESLQWEAYWVPLMIILGGCCAMAWSILFIAYDVGQERGKVLPKIPPAQEEEQEEEGGPRQMPPEETKADSNLLESKNSKELLGIPLQTKGSKEGIELNPKGSQEAIGNPQQSEESKGAKEGLENQLEIKRFQVGVENQLERKGSREVIGSPFLQGENDPTSFRSNQGEDQPCGKLWTTMEKELERLLKLLRFCRSSGPGPLVDGFLAPAVEEAIPPPATKTPNPAAEEIPHPTPAQEPPTAPTEETPRSLNSRQSPATMHLIICGLLSSACQNRGRRRRDGSRGRK</sequence>
<dbReference type="GeneID" id="117677224"/>
<feature type="compositionally biased region" description="Pro residues" evidence="1">
    <location>
        <begin position="273"/>
        <end position="283"/>
    </location>
</feature>
<feature type="region of interest" description="Disordered" evidence="1">
    <location>
        <begin position="255"/>
        <end position="299"/>
    </location>
</feature>
<proteinExistence type="predicted"/>
<gene>
    <name evidence="4" type="primary">LOC117677224</name>
</gene>
<dbReference type="InParanoid" id="A0A6P9DDE8"/>
<name>A0A6P9DDE8_PANGU</name>
<evidence type="ECO:0000313" key="3">
    <source>
        <dbReference type="Proteomes" id="UP001652622"/>
    </source>
</evidence>
<feature type="region of interest" description="Disordered" evidence="1">
    <location>
        <begin position="182"/>
        <end position="214"/>
    </location>
</feature>
<feature type="compositionally biased region" description="Polar residues" evidence="1">
    <location>
        <begin position="199"/>
        <end position="210"/>
    </location>
</feature>
<evidence type="ECO:0000256" key="2">
    <source>
        <dbReference type="SAM" id="Phobius"/>
    </source>
</evidence>
<feature type="compositionally biased region" description="Polar residues" evidence="1">
    <location>
        <begin position="290"/>
        <end position="299"/>
    </location>
</feature>
<keyword evidence="2" id="KW-0472">Membrane</keyword>
<evidence type="ECO:0000313" key="4">
    <source>
        <dbReference type="RefSeq" id="XP_034293164.1"/>
    </source>
</evidence>
<keyword evidence="3" id="KW-1185">Reference proteome</keyword>
<evidence type="ECO:0000256" key="1">
    <source>
        <dbReference type="SAM" id="MobiDB-lite"/>
    </source>
</evidence>
<organism evidence="3 4">
    <name type="scientific">Pantherophis guttatus</name>
    <name type="common">Corn snake</name>
    <name type="synonym">Elaphe guttata</name>
    <dbReference type="NCBI Taxonomy" id="94885"/>
    <lineage>
        <taxon>Eukaryota</taxon>
        <taxon>Metazoa</taxon>
        <taxon>Chordata</taxon>
        <taxon>Craniata</taxon>
        <taxon>Vertebrata</taxon>
        <taxon>Euteleostomi</taxon>
        <taxon>Lepidosauria</taxon>
        <taxon>Squamata</taxon>
        <taxon>Bifurcata</taxon>
        <taxon>Unidentata</taxon>
        <taxon>Episquamata</taxon>
        <taxon>Toxicofera</taxon>
        <taxon>Serpentes</taxon>
        <taxon>Colubroidea</taxon>
        <taxon>Colubridae</taxon>
        <taxon>Colubrinae</taxon>
        <taxon>Pantherophis</taxon>
    </lineage>
</organism>
<feature type="transmembrane region" description="Helical" evidence="2">
    <location>
        <begin position="50"/>
        <end position="73"/>
    </location>
</feature>